<keyword evidence="2" id="KW-1185">Reference proteome</keyword>
<sequence>MRRRGQKLLFGRLDRPFAIFLRLMDQKLPGIDNRLPLSD</sequence>
<evidence type="ECO:0000313" key="1">
    <source>
        <dbReference type="EMBL" id="MBB3205652.1"/>
    </source>
</evidence>
<evidence type="ECO:0000313" key="2">
    <source>
        <dbReference type="Proteomes" id="UP000536179"/>
    </source>
</evidence>
<organism evidence="1 2">
    <name type="scientific">Aporhodopirellula rubra</name>
    <dbReference type="NCBI Taxonomy" id="980271"/>
    <lineage>
        <taxon>Bacteria</taxon>
        <taxon>Pseudomonadati</taxon>
        <taxon>Planctomycetota</taxon>
        <taxon>Planctomycetia</taxon>
        <taxon>Pirellulales</taxon>
        <taxon>Pirellulaceae</taxon>
        <taxon>Aporhodopirellula</taxon>
    </lineage>
</organism>
<proteinExistence type="predicted"/>
<accession>A0A7W5DXZ5</accession>
<reference evidence="1 2" key="1">
    <citation type="submission" date="2020-08" db="EMBL/GenBank/DDBJ databases">
        <title>Genomic Encyclopedia of Type Strains, Phase III (KMG-III): the genomes of soil and plant-associated and newly described type strains.</title>
        <authorList>
            <person name="Whitman W."/>
        </authorList>
    </citation>
    <scope>NUCLEOTIDE SEQUENCE [LARGE SCALE GENOMIC DNA]</scope>
    <source>
        <strain evidence="1 2">CECT 8075</strain>
    </source>
</reference>
<dbReference type="Proteomes" id="UP000536179">
    <property type="component" value="Unassembled WGS sequence"/>
</dbReference>
<protein>
    <submittedName>
        <fullName evidence="1">Uncharacterized protein</fullName>
    </submittedName>
</protein>
<gene>
    <name evidence="1" type="ORF">FHS27_001456</name>
</gene>
<name>A0A7W5DXZ5_9BACT</name>
<dbReference type="AlphaFoldDB" id="A0A7W5DXZ5"/>
<comment type="caution">
    <text evidence="1">The sequence shown here is derived from an EMBL/GenBank/DDBJ whole genome shotgun (WGS) entry which is preliminary data.</text>
</comment>
<dbReference type="EMBL" id="JACHXU010000004">
    <property type="protein sequence ID" value="MBB3205652.1"/>
    <property type="molecule type" value="Genomic_DNA"/>
</dbReference>